<evidence type="ECO:0000313" key="5">
    <source>
        <dbReference type="EMBL" id="QYD72619.1"/>
    </source>
</evidence>
<dbReference type="PRINTS" id="PR00032">
    <property type="entry name" value="HTHARAC"/>
</dbReference>
<dbReference type="PANTHER" id="PTHR46796">
    <property type="entry name" value="HTH-TYPE TRANSCRIPTIONAL ACTIVATOR RHAS-RELATED"/>
    <property type="match status" value="1"/>
</dbReference>
<keyword evidence="1" id="KW-0805">Transcription regulation</keyword>
<reference evidence="5 6" key="1">
    <citation type="submission" date="2021-07" db="EMBL/GenBank/DDBJ databases">
        <title>Paraburkholderia edwinii protects Aspergillus sp. from phenazines by acting as a toxin sponge.</title>
        <authorList>
            <person name="Dahlstrom K.M."/>
            <person name="Newman D.K."/>
        </authorList>
    </citation>
    <scope>NUCLEOTIDE SEQUENCE [LARGE SCALE GENOMIC DNA]</scope>
    <source>
        <strain evidence="5 6">Pe01</strain>
    </source>
</reference>
<evidence type="ECO:0000256" key="3">
    <source>
        <dbReference type="ARBA" id="ARBA00023163"/>
    </source>
</evidence>
<dbReference type="InterPro" id="IPR035418">
    <property type="entry name" value="AraC-bd_2"/>
</dbReference>
<dbReference type="SMART" id="SM00342">
    <property type="entry name" value="HTH_ARAC"/>
    <property type="match status" value="1"/>
</dbReference>
<evidence type="ECO:0000256" key="2">
    <source>
        <dbReference type="ARBA" id="ARBA00023125"/>
    </source>
</evidence>
<dbReference type="Pfam" id="PF12833">
    <property type="entry name" value="HTH_18"/>
    <property type="match status" value="1"/>
</dbReference>
<dbReference type="SUPFAM" id="SSF46689">
    <property type="entry name" value="Homeodomain-like"/>
    <property type="match status" value="1"/>
</dbReference>
<keyword evidence="2" id="KW-0238">DNA-binding</keyword>
<evidence type="ECO:0000256" key="1">
    <source>
        <dbReference type="ARBA" id="ARBA00023015"/>
    </source>
</evidence>
<dbReference type="Gene3D" id="1.10.10.60">
    <property type="entry name" value="Homeodomain-like"/>
    <property type="match status" value="1"/>
</dbReference>
<keyword evidence="6" id="KW-1185">Reference proteome</keyword>
<dbReference type="InterPro" id="IPR050204">
    <property type="entry name" value="AraC_XylS_family_regulators"/>
</dbReference>
<gene>
    <name evidence="5" type="ORF">KZJ38_23180</name>
</gene>
<protein>
    <submittedName>
        <fullName evidence="5">Helix-turn-helix domain-containing protein</fullName>
    </submittedName>
</protein>
<dbReference type="RefSeq" id="WP_219802041.1">
    <property type="nucleotide sequence ID" value="NZ_CP080096.1"/>
</dbReference>
<proteinExistence type="predicted"/>
<dbReference type="InterPro" id="IPR020449">
    <property type="entry name" value="Tscrpt_reg_AraC-type_HTH"/>
</dbReference>
<dbReference type="EMBL" id="CP080096">
    <property type="protein sequence ID" value="QYD72619.1"/>
    <property type="molecule type" value="Genomic_DNA"/>
</dbReference>
<accession>A0ABX8UUL8</accession>
<organism evidence="5 6">
    <name type="scientific">Paraburkholderia edwinii</name>
    <dbReference type="NCBI Taxonomy" id="2861782"/>
    <lineage>
        <taxon>Bacteria</taxon>
        <taxon>Pseudomonadati</taxon>
        <taxon>Pseudomonadota</taxon>
        <taxon>Betaproteobacteria</taxon>
        <taxon>Burkholderiales</taxon>
        <taxon>Burkholderiaceae</taxon>
        <taxon>Paraburkholderia</taxon>
    </lineage>
</organism>
<dbReference type="PROSITE" id="PS01124">
    <property type="entry name" value="HTH_ARAC_FAMILY_2"/>
    <property type="match status" value="1"/>
</dbReference>
<name>A0ABX8UUL8_9BURK</name>
<evidence type="ECO:0000259" key="4">
    <source>
        <dbReference type="PROSITE" id="PS01124"/>
    </source>
</evidence>
<keyword evidence="3" id="KW-0804">Transcription</keyword>
<dbReference type="Proteomes" id="UP000826462">
    <property type="component" value="Chromosome 2"/>
</dbReference>
<dbReference type="PANTHER" id="PTHR46796:SF6">
    <property type="entry name" value="ARAC SUBFAMILY"/>
    <property type="match status" value="1"/>
</dbReference>
<sequence length="287" mass="32107">MECEFADSRPTTLSKTYWFMGQLRFGAGEASAQEWTWMPEPTYNNWRNEMVVVRIIQRGVLDIEQSGVRLHLTEGAMLLLDPRRRFTQTMSADAAGMSVRVPRSALEQRGIRLCDHSMFVADPAAPEVRLLRGLLESTAEHGRGMSAANRAHVAEHLIDLMSILVAGDPTAPKRIRSPEVVLSKAKRFMERNIGNERIDVQAIAHAIGVSPGHLSKMFTNSGTSVMRFLWQLRLERARALLSEPQAGLRMTEVASQCGFVNAAHFSRAFKQQYGTTPRETRRKTGGS</sequence>
<dbReference type="PROSITE" id="PS00041">
    <property type="entry name" value="HTH_ARAC_FAMILY_1"/>
    <property type="match status" value="1"/>
</dbReference>
<dbReference type="Pfam" id="PF14525">
    <property type="entry name" value="AraC_binding_2"/>
    <property type="match status" value="1"/>
</dbReference>
<feature type="domain" description="HTH araC/xylS-type" evidence="4">
    <location>
        <begin position="183"/>
        <end position="283"/>
    </location>
</feature>
<dbReference type="InterPro" id="IPR018060">
    <property type="entry name" value="HTH_AraC"/>
</dbReference>
<dbReference type="InterPro" id="IPR009057">
    <property type="entry name" value="Homeodomain-like_sf"/>
</dbReference>
<dbReference type="InterPro" id="IPR018062">
    <property type="entry name" value="HTH_AraC-typ_CS"/>
</dbReference>
<evidence type="ECO:0000313" key="6">
    <source>
        <dbReference type="Proteomes" id="UP000826462"/>
    </source>
</evidence>